<evidence type="ECO:0000256" key="3">
    <source>
        <dbReference type="ARBA" id="ARBA00022598"/>
    </source>
</evidence>
<evidence type="ECO:0000313" key="7">
    <source>
        <dbReference type="Proteomes" id="UP000799436"/>
    </source>
</evidence>
<dbReference type="Gene3D" id="3.30.559.10">
    <property type="entry name" value="Chloramphenicol acetyltransferase-like domain"/>
    <property type="match status" value="3"/>
</dbReference>
<dbReference type="SUPFAM" id="SSF47336">
    <property type="entry name" value="ACP-like"/>
    <property type="match status" value="2"/>
</dbReference>
<keyword evidence="3" id="KW-0436">Ligase</keyword>
<keyword evidence="1" id="KW-0596">Phosphopantetheine</keyword>
<dbReference type="GO" id="GO:0031177">
    <property type="term" value="F:phosphopantetheine binding"/>
    <property type="evidence" value="ECO:0007669"/>
    <property type="project" value="TreeGrafter"/>
</dbReference>
<dbReference type="Gene3D" id="3.40.50.980">
    <property type="match status" value="2"/>
</dbReference>
<dbReference type="PROSITE" id="PS50075">
    <property type="entry name" value="CARRIER"/>
    <property type="match status" value="2"/>
</dbReference>
<comment type="similarity">
    <text evidence="4">Belongs to the NRP synthetase family.</text>
</comment>
<dbReference type="SUPFAM" id="SSF56801">
    <property type="entry name" value="Acetyl-CoA synthetase-like"/>
    <property type="match status" value="2"/>
</dbReference>
<gene>
    <name evidence="6" type="ORF">EJ03DRAFT_340226</name>
</gene>
<dbReference type="Gene3D" id="3.30.300.30">
    <property type="match status" value="1"/>
</dbReference>
<dbReference type="CDD" id="cd19545">
    <property type="entry name" value="FUM14_C_NRPS-like"/>
    <property type="match status" value="1"/>
</dbReference>
<evidence type="ECO:0000259" key="5">
    <source>
        <dbReference type="PROSITE" id="PS50075"/>
    </source>
</evidence>
<dbReference type="Pfam" id="PF00668">
    <property type="entry name" value="Condensation"/>
    <property type="match status" value="3"/>
</dbReference>
<dbReference type="Gene3D" id="1.10.1200.10">
    <property type="entry name" value="ACP-like"/>
    <property type="match status" value="2"/>
</dbReference>
<dbReference type="InterPro" id="IPR036736">
    <property type="entry name" value="ACP-like_sf"/>
</dbReference>
<dbReference type="Gene3D" id="3.30.559.30">
    <property type="entry name" value="Nonribosomal peptide synthetase, condensation domain"/>
    <property type="match status" value="3"/>
</dbReference>
<dbReference type="EMBL" id="ML995958">
    <property type="protein sequence ID" value="KAF2763830.1"/>
    <property type="molecule type" value="Genomic_DNA"/>
</dbReference>
<dbReference type="Gene3D" id="2.30.38.10">
    <property type="entry name" value="Luciferase, Domain 3"/>
    <property type="match status" value="1"/>
</dbReference>
<sequence>MSKVRALSVEAKRASQFQTVLNITTTPMFGGSTEEMQLVGEDDGISMFAIYLRILIQNGEVVVDASFDPNVICERQIRRTLHQFDHSIHLLAEGSRDLARALNGLGIATDGIEAVHPVSAVQEGILLAQAKSSVNVYMQEVVLNLAPVQKQSMDIERLAQAWASVCRAHPMLRSLFVSGISTANGFVQVVLKKASPSVSYVDSTENGDVNRSFTTRDPPHHLQIRKVPNADEVHMTLYSNHALLDATAITIVASDLARAYTLAGSLADGKSFTEYLQWARAREAQSQEYWKTYLSGAKPCRLPTLAWHEPAASPSTSSHVDATFRHADQVHQFCQQSGVTVATFMQVAWAIVLTQFTCSDQITFGYLCSDRDAFDGAEEIVGPLISMLTARVEVGSDSKISELLQRLKSDLANGMAYSACSMASVQDSLGLGHEALFDTVLSLQHEVPRSIGAEVGTLIHITPIAINDPTEYTVALQVLSSRQLMRVRLEYQQSRIPTGFASEIMKLLHSVTWSLTQGAITSSVASIIGDRNVLSLYQKGLIKQWNAEVPQIVAGCLHDRIKHTAARHPHAPAVCFGSCEIDYATLDSLSDRLAVELNSSQGVRAEQIVPFFCEKGLEAVVFMLAIIKAGAVILGLDVNHPDERIHDILEDAKAPLVIAQLSLAARARTITRGTVVSYDLNSIIAPSDASPSLSVDSAQLAYCIYTSGSTGKPKGILVPHSSIVTSLTSAMKPFGIGQHTRISQISSFAFDMSIVEVFQTLLAGGCICIPTEQERMNDIENAVTRMHANFVYFTPSMAEILHPDKLPTLMTLVLMGETLTTEAVDRWHGKLRLMACYGPAESAALSSCADVVKTQIANLGLPFGCRYWVVDEHDHDQLVPIGQRGELLIQGPIVSRGYIKDPEKTAKSFICPPAWTKDFLGQWDPTQPFYKTGDLVIQNPDGSVAHVGRKDLQVKLLGQRIELKRNRKSSTKTGGGAEWHVIVELIRPKQPSQSPFLAVFMSRTSKILPTSYGSTLDQPLDPMPKIARTMHEMLSTIVPSYMVPKIYIPVTALPLNSSCKADRKRLKDMAELLIGDQILRYNTLNPAGRDTVSSMDGSDDASGWGRAPIPLNDTGAMLRQLWSQVLSIPQSSIHADSEWMGLGGNSFKAIQLVSAAREQGLSLTVADIFRNPRLDQLSNLALVSSPSSGIELISEKQAAEPFSLLSVPSSTAREEAARLCGVHVSQIEHMYPCTALQQALLAVSSRQAGEFVGQAKFLLDPQISVGRLQRAWGKLVEDTPILRTRIVDIPAQGLTQVVIDQPVAWVSCKAEGLEFRRPRALYQSFVRYVSNVTHDEEGASYWREQFAGLAAPQWPPLPSSSYEAWADAKLQYENQDISAPQRFTLPIAIRTAWATLLTQYTAASEVVFGVVSSGRQADLAGIEGPVLATVPIRITVDPRSSADDLVWQVQEQAAAMAKWEQFGLMNIQLCGPETKLACRFQSLLLVQPAEQLARNLVRGSRLFSKAEIIESTNPEHRNTSTDVTIFLECEQIDRNLRLLFDFDSNVINKQAVARIAQQFEEKCVHHMLKPVFARRSSCTAIDAWDGRLTYGQLDTLTHKLSQRLIELGVQPNSHVPLFFEKSMWSPVAALAVMKAGGACVMLDVAQPAHRIKSIKDQIRPALALTSSKQVTFARGITNVRLMVVDQSHIDDIVLESTVTTFESPRPCDTLYVAFTSGSTGHPKGIVISHANFCSALQHQAKAIGLTEESRTLNVSSYAWDMSCEFTATTPTIANFLTASDLETLRGIELGGEKPSTELISKIRHSGARYRNIYGPTECTVISTGLHDLRDPSHIGVGVGLVPWVVDPASGKLAPVGCVGELWLEGPLVAQGYLNDYAQSGEVFIDAPDWLRNGSATSEGRQSKMYRTGDLVRYEPDASLILIGRNDGQIKVRGQRLELAEVEYHVKRQFSVSSDINVIVEPVVNDETGIAALTAFIIASNFEEAGLEKTAGLLVSDEPDAVVAPASEVEPALRDVCAETLAVCQNSVSVTADWLKLGGDSITAMQAVFRARQNDLNLTMDLLIRGGTLREIAACIASPPPHIAEVATTAIRSPKLATRKIHYFDLSPVQQWYLEDHSAKIPFDVPVYLKMKSEVESTALRKAIELVISRHSILRALFQEDPATGTWKQFIVPQVTSSYEMHTHQYAREEEIPALIRQSRERIDAETGPLTVVSFFNHPDNSQSLFFSTYHLVSDFMSWRIVANELQDILSGRPLAPVRASEYRDWVRVLKDFFEKNFHPDVAMPNHSALAVPQLHYWNLALDGIPSQQDIDELRLVLDHSTSSKLLNLGRKASQVSLHELIVASLLYSFGQAFLDRETLPACFCAGDGQDSFANGIDVGQTVGWFTATMPVQLAKETCRSADLVTIIRATKAAARSLPYKGWAYTPSRFFHPAGMEMLNVALPELFLNFTGTSLQQLESSDSLFSLLETLEASQLKGAEQVAPIGVFTFSGHVRERQLHFVSKSIAGRQNNQVLLKNLERTLVKVSSLCAAAIF</sequence>
<dbReference type="InterPro" id="IPR023213">
    <property type="entry name" value="CAT-like_dom_sf"/>
</dbReference>
<dbReference type="Gene3D" id="3.40.50.12780">
    <property type="entry name" value="N-terminal domain of ligase-like"/>
    <property type="match status" value="2"/>
</dbReference>
<evidence type="ECO:0000256" key="4">
    <source>
        <dbReference type="ARBA" id="ARBA00029454"/>
    </source>
</evidence>
<accession>A0A6G1KTU8</accession>
<dbReference type="NCBIfam" id="TIGR01733">
    <property type="entry name" value="AA-adenyl-dom"/>
    <property type="match status" value="1"/>
</dbReference>
<dbReference type="PANTHER" id="PTHR45527">
    <property type="entry name" value="NONRIBOSOMAL PEPTIDE SYNTHETASE"/>
    <property type="match status" value="1"/>
</dbReference>
<dbReference type="PANTHER" id="PTHR45527:SF3">
    <property type="entry name" value="SIDEROPHORE SYNTHETASE (EUROFUNG)"/>
    <property type="match status" value="1"/>
</dbReference>
<dbReference type="GO" id="GO:0044550">
    <property type="term" value="P:secondary metabolite biosynthetic process"/>
    <property type="evidence" value="ECO:0007669"/>
    <property type="project" value="TreeGrafter"/>
</dbReference>
<dbReference type="PROSITE" id="PS00012">
    <property type="entry name" value="PHOSPHOPANTETHEINE"/>
    <property type="match status" value="1"/>
</dbReference>
<keyword evidence="7" id="KW-1185">Reference proteome</keyword>
<dbReference type="FunFam" id="3.30.300.30:FF:000015">
    <property type="entry name" value="Nonribosomal peptide synthase SidD"/>
    <property type="match status" value="1"/>
</dbReference>
<dbReference type="InterPro" id="IPR042099">
    <property type="entry name" value="ANL_N_sf"/>
</dbReference>
<feature type="domain" description="Carrier" evidence="5">
    <location>
        <begin position="2006"/>
        <end position="2079"/>
    </location>
</feature>
<dbReference type="InterPro" id="IPR045851">
    <property type="entry name" value="AMP-bd_C_sf"/>
</dbReference>
<dbReference type="InterPro" id="IPR000873">
    <property type="entry name" value="AMP-dep_synth/lig_dom"/>
</dbReference>
<feature type="domain" description="Carrier" evidence="5">
    <location>
        <begin position="1109"/>
        <end position="1185"/>
    </location>
</feature>
<dbReference type="SUPFAM" id="SSF52777">
    <property type="entry name" value="CoA-dependent acyltransferases"/>
    <property type="match status" value="7"/>
</dbReference>
<dbReference type="GO" id="GO:0016874">
    <property type="term" value="F:ligase activity"/>
    <property type="evidence" value="ECO:0007669"/>
    <property type="project" value="UniProtKB-KW"/>
</dbReference>
<evidence type="ECO:0000256" key="1">
    <source>
        <dbReference type="ARBA" id="ARBA00022450"/>
    </source>
</evidence>
<dbReference type="PROSITE" id="PS00455">
    <property type="entry name" value="AMP_BINDING"/>
    <property type="match status" value="1"/>
</dbReference>
<dbReference type="InterPro" id="IPR006162">
    <property type="entry name" value="Ppantetheine_attach_site"/>
</dbReference>
<protein>
    <submittedName>
        <fullName evidence="6">Acetyl-CoA synthetase-like protein</fullName>
    </submittedName>
</protein>
<name>A0A6G1KTU8_9PEZI</name>
<reference evidence="6" key="1">
    <citation type="journal article" date="2020" name="Stud. Mycol.">
        <title>101 Dothideomycetes genomes: a test case for predicting lifestyles and emergence of pathogens.</title>
        <authorList>
            <person name="Haridas S."/>
            <person name="Albert R."/>
            <person name="Binder M."/>
            <person name="Bloem J."/>
            <person name="Labutti K."/>
            <person name="Salamov A."/>
            <person name="Andreopoulos B."/>
            <person name="Baker S."/>
            <person name="Barry K."/>
            <person name="Bills G."/>
            <person name="Bluhm B."/>
            <person name="Cannon C."/>
            <person name="Castanera R."/>
            <person name="Culley D."/>
            <person name="Daum C."/>
            <person name="Ezra D."/>
            <person name="Gonzalez J."/>
            <person name="Henrissat B."/>
            <person name="Kuo A."/>
            <person name="Liang C."/>
            <person name="Lipzen A."/>
            <person name="Lutzoni F."/>
            <person name="Magnuson J."/>
            <person name="Mondo S."/>
            <person name="Nolan M."/>
            <person name="Ohm R."/>
            <person name="Pangilinan J."/>
            <person name="Park H.-J."/>
            <person name="Ramirez L."/>
            <person name="Alfaro M."/>
            <person name="Sun H."/>
            <person name="Tritt A."/>
            <person name="Yoshinaga Y."/>
            <person name="Zwiers L.-H."/>
            <person name="Turgeon B."/>
            <person name="Goodwin S."/>
            <person name="Spatafora J."/>
            <person name="Crous P."/>
            <person name="Grigoriev I."/>
        </authorList>
    </citation>
    <scope>NUCLEOTIDE SEQUENCE</scope>
    <source>
        <strain evidence="6">CBS 116005</strain>
    </source>
</reference>
<dbReference type="OrthoDB" id="416786at2759"/>
<evidence type="ECO:0000313" key="6">
    <source>
        <dbReference type="EMBL" id="KAF2763830.1"/>
    </source>
</evidence>
<dbReference type="InterPro" id="IPR009081">
    <property type="entry name" value="PP-bd_ACP"/>
</dbReference>
<evidence type="ECO:0000256" key="2">
    <source>
        <dbReference type="ARBA" id="ARBA00022553"/>
    </source>
</evidence>
<dbReference type="Proteomes" id="UP000799436">
    <property type="component" value="Unassembled WGS sequence"/>
</dbReference>
<dbReference type="GO" id="GO:0043041">
    <property type="term" value="P:amino acid activation for nonribosomal peptide biosynthetic process"/>
    <property type="evidence" value="ECO:0007669"/>
    <property type="project" value="TreeGrafter"/>
</dbReference>
<dbReference type="Pfam" id="PF00550">
    <property type="entry name" value="PP-binding"/>
    <property type="match status" value="2"/>
</dbReference>
<dbReference type="Pfam" id="PF00501">
    <property type="entry name" value="AMP-binding"/>
    <property type="match status" value="2"/>
</dbReference>
<dbReference type="InterPro" id="IPR001242">
    <property type="entry name" value="Condensation_dom"/>
</dbReference>
<dbReference type="InterPro" id="IPR020845">
    <property type="entry name" value="AMP-binding_CS"/>
</dbReference>
<dbReference type="GO" id="GO:0005737">
    <property type="term" value="C:cytoplasm"/>
    <property type="evidence" value="ECO:0007669"/>
    <property type="project" value="TreeGrafter"/>
</dbReference>
<keyword evidence="2" id="KW-0597">Phosphoprotein</keyword>
<dbReference type="CDD" id="cd05918">
    <property type="entry name" value="A_NRPS_SidN3_like"/>
    <property type="match status" value="2"/>
</dbReference>
<proteinExistence type="inferred from homology"/>
<organism evidence="6 7">
    <name type="scientific">Teratosphaeria nubilosa</name>
    <dbReference type="NCBI Taxonomy" id="161662"/>
    <lineage>
        <taxon>Eukaryota</taxon>
        <taxon>Fungi</taxon>
        <taxon>Dikarya</taxon>
        <taxon>Ascomycota</taxon>
        <taxon>Pezizomycotina</taxon>
        <taxon>Dothideomycetes</taxon>
        <taxon>Dothideomycetidae</taxon>
        <taxon>Mycosphaerellales</taxon>
        <taxon>Teratosphaeriaceae</taxon>
        <taxon>Teratosphaeria</taxon>
    </lineage>
</organism>
<dbReference type="InterPro" id="IPR010071">
    <property type="entry name" value="AA_adenyl_dom"/>
</dbReference>